<evidence type="ECO:0000259" key="2">
    <source>
        <dbReference type="PROSITE" id="PS50943"/>
    </source>
</evidence>
<dbReference type="SMART" id="SM00530">
    <property type="entry name" value="HTH_XRE"/>
    <property type="match status" value="1"/>
</dbReference>
<evidence type="ECO:0000256" key="1">
    <source>
        <dbReference type="ARBA" id="ARBA00023125"/>
    </source>
</evidence>
<dbReference type="InterPro" id="IPR001387">
    <property type="entry name" value="Cro/C1-type_HTH"/>
</dbReference>
<dbReference type="InterPro" id="IPR010982">
    <property type="entry name" value="Lambda_DNA-bd_dom_sf"/>
</dbReference>
<evidence type="ECO:0000313" key="4">
    <source>
        <dbReference type="Proteomes" id="UP000198942"/>
    </source>
</evidence>
<reference evidence="4" key="1">
    <citation type="submission" date="2016-10" db="EMBL/GenBank/DDBJ databases">
        <authorList>
            <person name="Varghese N."/>
            <person name="Submissions S."/>
        </authorList>
    </citation>
    <scope>NUCLEOTIDE SEQUENCE [LARGE SCALE GENOMIC DNA]</scope>
    <source>
        <strain evidence="4">Gh-48</strain>
    </source>
</reference>
<keyword evidence="1" id="KW-0238">DNA-binding</keyword>
<protein>
    <submittedName>
        <fullName evidence="3">Helix-turn-helix</fullName>
    </submittedName>
</protein>
<name>A0A1H8MNT2_9SPHI</name>
<dbReference type="EMBL" id="FOCL01000006">
    <property type="protein sequence ID" value="SEO18950.1"/>
    <property type="molecule type" value="Genomic_DNA"/>
</dbReference>
<gene>
    <name evidence="3" type="ORF">SAMN05192574_1065</name>
</gene>
<dbReference type="CDD" id="cd00093">
    <property type="entry name" value="HTH_XRE"/>
    <property type="match status" value="1"/>
</dbReference>
<dbReference type="STRING" id="551995.SAMN05192574_1065"/>
<dbReference type="PANTHER" id="PTHR46558">
    <property type="entry name" value="TRACRIPTIONAL REGULATORY PROTEIN-RELATED-RELATED"/>
    <property type="match status" value="1"/>
</dbReference>
<feature type="domain" description="HTH cro/C1-type" evidence="2">
    <location>
        <begin position="10"/>
        <end position="64"/>
    </location>
</feature>
<dbReference type="PANTHER" id="PTHR46558:SF4">
    <property type="entry name" value="DNA-BIDING PHAGE PROTEIN"/>
    <property type="match status" value="1"/>
</dbReference>
<dbReference type="SUPFAM" id="SSF47413">
    <property type="entry name" value="lambda repressor-like DNA-binding domains"/>
    <property type="match status" value="1"/>
</dbReference>
<dbReference type="GO" id="GO:0003677">
    <property type="term" value="F:DNA binding"/>
    <property type="evidence" value="ECO:0007669"/>
    <property type="project" value="UniProtKB-KW"/>
</dbReference>
<dbReference type="AlphaFoldDB" id="A0A1H8MNT2"/>
<dbReference type="Pfam" id="PF01381">
    <property type="entry name" value="HTH_3"/>
    <property type="match status" value="1"/>
</dbReference>
<accession>A0A1H8MNT2</accession>
<proteinExistence type="predicted"/>
<organism evidence="3 4">
    <name type="scientific">Mucilaginibacter gossypiicola</name>
    <dbReference type="NCBI Taxonomy" id="551995"/>
    <lineage>
        <taxon>Bacteria</taxon>
        <taxon>Pseudomonadati</taxon>
        <taxon>Bacteroidota</taxon>
        <taxon>Sphingobacteriia</taxon>
        <taxon>Sphingobacteriales</taxon>
        <taxon>Sphingobacteriaceae</taxon>
        <taxon>Mucilaginibacter</taxon>
    </lineage>
</organism>
<dbReference type="Gene3D" id="1.10.260.40">
    <property type="entry name" value="lambda repressor-like DNA-binding domains"/>
    <property type="match status" value="1"/>
</dbReference>
<keyword evidence="4" id="KW-1185">Reference proteome</keyword>
<evidence type="ECO:0000313" key="3">
    <source>
        <dbReference type="EMBL" id="SEO18950.1"/>
    </source>
</evidence>
<dbReference type="Proteomes" id="UP000198942">
    <property type="component" value="Unassembled WGS sequence"/>
</dbReference>
<dbReference type="PROSITE" id="PS50943">
    <property type="entry name" value="HTH_CROC1"/>
    <property type="match status" value="1"/>
</dbReference>
<sequence>MPMASFGDFIKQERENHSWTQTDFGAKIGINSSAISRIEHGTKQLSANKLPRIAELFGLDISKVKELYYSDKFAREVYKNDCPETVFSVAEETVKYLKTKRSSTKQVAVV</sequence>